<evidence type="ECO:0008006" key="5">
    <source>
        <dbReference type="Google" id="ProtNLM"/>
    </source>
</evidence>
<accession>A0A510JHR0</accession>
<dbReference type="OrthoDB" id="82411at2"/>
<keyword evidence="2" id="KW-0812">Transmembrane</keyword>
<organism evidence="3 4">
    <name type="scientific">Leptotrichia hofstadii</name>
    <dbReference type="NCBI Taxonomy" id="157688"/>
    <lineage>
        <taxon>Bacteria</taxon>
        <taxon>Fusobacteriati</taxon>
        <taxon>Fusobacteriota</taxon>
        <taxon>Fusobacteriia</taxon>
        <taxon>Fusobacteriales</taxon>
        <taxon>Leptotrichiaceae</taxon>
        <taxon>Leptotrichia</taxon>
    </lineage>
</organism>
<gene>
    <name evidence="3" type="ORF">JCM16775_1534</name>
</gene>
<keyword evidence="4" id="KW-1185">Reference proteome</keyword>
<dbReference type="RefSeq" id="WP_051254487.1">
    <property type="nucleotide sequence ID" value="NZ_AP019823.1"/>
</dbReference>
<keyword evidence="2" id="KW-0472">Membrane</keyword>
<feature type="region of interest" description="Disordered" evidence="1">
    <location>
        <begin position="38"/>
        <end position="74"/>
    </location>
</feature>
<feature type="compositionally biased region" description="Basic and acidic residues" evidence="1">
    <location>
        <begin position="50"/>
        <end position="73"/>
    </location>
</feature>
<feature type="transmembrane region" description="Helical" evidence="2">
    <location>
        <begin position="84"/>
        <end position="105"/>
    </location>
</feature>
<keyword evidence="2" id="KW-1133">Transmembrane helix</keyword>
<sequence length="300" mass="34300">MDNNKFNEESKEELEREIQELKRQKEIRELQRQKEELEKTMFDSVGGSKAAEKDENTKKKVEKGKQNENRSDEGTNFFSNKKKIIILVAVISLVAISAGTGIFFLNSNNKKKKASFKNNSVASVFQGQTMASVTTSKAQTDQMSGKEAAETIFKEAIGFFQKGDYASQITDKDELETTKAFSEAFKKVTYTINNVTENGDKVVLNVTLKAPDLSEIRTLLNQKAEKEAQQMKGKSATEEELNQKIFEWMKELIDQKLKDPNLKYIEETFDIPYTKVNGEWTVPDEMDPKFNKVMKFNMDM</sequence>
<proteinExistence type="predicted"/>
<protein>
    <recommendedName>
        <fullName evidence="5">DUF5105 domain-containing protein</fullName>
    </recommendedName>
</protein>
<dbReference type="KEGG" id="lhf:JCM16775_1534"/>
<reference evidence="3 4" key="1">
    <citation type="submission" date="2019-07" db="EMBL/GenBank/DDBJ databases">
        <title>Complete Genome Sequence of Leptotrichia hofstadii Strain JCM16775.</title>
        <authorList>
            <person name="Watanabe S."/>
            <person name="Cui L."/>
        </authorList>
    </citation>
    <scope>NUCLEOTIDE SEQUENCE [LARGE SCALE GENOMIC DNA]</scope>
    <source>
        <strain evidence="3 4">JCM16775</strain>
    </source>
</reference>
<evidence type="ECO:0000256" key="2">
    <source>
        <dbReference type="SAM" id="Phobius"/>
    </source>
</evidence>
<evidence type="ECO:0000313" key="4">
    <source>
        <dbReference type="Proteomes" id="UP000321892"/>
    </source>
</evidence>
<evidence type="ECO:0000313" key="3">
    <source>
        <dbReference type="EMBL" id="BBM38824.1"/>
    </source>
</evidence>
<dbReference type="EMBL" id="AP019823">
    <property type="protein sequence ID" value="BBM38824.1"/>
    <property type="molecule type" value="Genomic_DNA"/>
</dbReference>
<dbReference type="AlphaFoldDB" id="A0A510JHR0"/>
<evidence type="ECO:0000256" key="1">
    <source>
        <dbReference type="SAM" id="MobiDB-lite"/>
    </source>
</evidence>
<name>A0A510JHR0_9FUSO</name>
<dbReference type="Proteomes" id="UP000321892">
    <property type="component" value="Chromosome"/>
</dbReference>